<reference evidence="2 3" key="1">
    <citation type="journal article" date="2018" name="IMA Fungus">
        <title>IMA Genome-F 9: Draft genome sequence of Annulohypoxylon stygium, Aspergillus mulundensis, Berkeleyomyces basicola (syn. Thielaviopsis basicola), Ceratocystis smalleyi, two Cercospora beticola strains, Coleophoma cylindrospora, Fusarium fracticaudum, Phialophora cf. hyalina, and Morchella septimelata.</title>
        <authorList>
            <person name="Wingfield B.D."/>
            <person name="Bills G.F."/>
            <person name="Dong Y."/>
            <person name="Huang W."/>
            <person name="Nel W.J."/>
            <person name="Swalarsk-Parry B.S."/>
            <person name="Vaghefi N."/>
            <person name="Wilken P.M."/>
            <person name="An Z."/>
            <person name="de Beer Z.W."/>
            <person name="De Vos L."/>
            <person name="Chen L."/>
            <person name="Duong T.A."/>
            <person name="Gao Y."/>
            <person name="Hammerbacher A."/>
            <person name="Kikkert J.R."/>
            <person name="Li Y."/>
            <person name="Li H."/>
            <person name="Li K."/>
            <person name="Li Q."/>
            <person name="Liu X."/>
            <person name="Ma X."/>
            <person name="Naidoo K."/>
            <person name="Pethybridge S.J."/>
            <person name="Sun J."/>
            <person name="Steenkamp E.T."/>
            <person name="van der Nest M.A."/>
            <person name="van Wyk S."/>
            <person name="Wingfield M.J."/>
            <person name="Xiong C."/>
            <person name="Yue Q."/>
            <person name="Zhang X."/>
        </authorList>
    </citation>
    <scope>NUCLEOTIDE SEQUENCE [LARGE SCALE GENOMIC DNA]</scope>
    <source>
        <strain evidence="2 3">BP 5553</strain>
    </source>
</reference>
<sequence>MRSQPRFLSPSRKLQAAPRRSAARSDLPTTVRGGGATEVTKPPLSAWLYPRLTFTTKAKVLGTKYNLMKGNLNSPQISPIMTPADNMAGDPECGLCLQFAWDSACSLLRLVAAGDDLLAINIPSSTGLLVFAPGRFVGPKPLTPFRSFSGLVVTFKRYWNASGAYRGFQLLAKVRAFEIDGQDAQYGLPSGIEWARG</sequence>
<evidence type="ECO:0000313" key="3">
    <source>
        <dbReference type="Proteomes" id="UP000254866"/>
    </source>
</evidence>
<dbReference type="AlphaFoldDB" id="A0A370TLY7"/>
<proteinExistence type="predicted"/>
<dbReference type="GeneID" id="43598741"/>
<accession>A0A370TLY7</accession>
<dbReference type="RefSeq" id="XP_031869196.1">
    <property type="nucleotide sequence ID" value="XM_032014515.1"/>
</dbReference>
<dbReference type="EMBL" id="NPIC01000004">
    <property type="protein sequence ID" value="RDL36540.1"/>
    <property type="molecule type" value="Genomic_DNA"/>
</dbReference>
<protein>
    <submittedName>
        <fullName evidence="2">Uncharacterized protein</fullName>
    </submittedName>
</protein>
<keyword evidence="3" id="KW-1185">Reference proteome</keyword>
<dbReference type="Proteomes" id="UP000254866">
    <property type="component" value="Unassembled WGS sequence"/>
</dbReference>
<comment type="caution">
    <text evidence="2">The sequence shown here is derived from an EMBL/GenBank/DDBJ whole genome shotgun (WGS) entry which is preliminary data.</text>
</comment>
<name>A0A370TLY7_9HELO</name>
<feature type="region of interest" description="Disordered" evidence="1">
    <location>
        <begin position="1"/>
        <end position="37"/>
    </location>
</feature>
<gene>
    <name evidence="2" type="ORF">BP5553_05892</name>
</gene>
<evidence type="ECO:0000313" key="2">
    <source>
        <dbReference type="EMBL" id="RDL36540.1"/>
    </source>
</evidence>
<evidence type="ECO:0000256" key="1">
    <source>
        <dbReference type="SAM" id="MobiDB-lite"/>
    </source>
</evidence>
<organism evidence="2 3">
    <name type="scientific">Venustampulla echinocandica</name>
    <dbReference type="NCBI Taxonomy" id="2656787"/>
    <lineage>
        <taxon>Eukaryota</taxon>
        <taxon>Fungi</taxon>
        <taxon>Dikarya</taxon>
        <taxon>Ascomycota</taxon>
        <taxon>Pezizomycotina</taxon>
        <taxon>Leotiomycetes</taxon>
        <taxon>Helotiales</taxon>
        <taxon>Pleuroascaceae</taxon>
        <taxon>Venustampulla</taxon>
    </lineage>
</organism>